<feature type="domain" description="SET" evidence="1">
    <location>
        <begin position="4"/>
        <end position="114"/>
    </location>
</feature>
<sequence length="324" mass="36505">MQADNVEVVEVTKGFLSLVAKENILAGSFLADVWGPVVSQATPYTIQVDVNKHVDPVGPLKRTNHSCNPNAKFVYEPRLKEDEIMGFDKDHKIFWHLVATRDIKKGEDITFDYTTTEYEMAGVFNCLCGMENCLGEVKGFKFLSAEEKVQREKELSPMQADNVEVVEVTKGFLSLVAKENILAGSFLADVWGPVVSQATPYTIQVDVNKHVDPVGPLKRTNHSCNPNAKFVYEPRLKEDEIMGFDEDHKIFWHLVATRDIKKGEDITFDYTTTEYEMAGVFNCLCGMENCLGEVKGFKFLSAEEKAQREKELSPVMRKLSNGDN</sequence>
<dbReference type="InterPro" id="IPR053201">
    <property type="entry name" value="Flavunoidine_N-MTase"/>
</dbReference>
<dbReference type="InterPro" id="IPR001214">
    <property type="entry name" value="SET_dom"/>
</dbReference>
<feature type="domain" description="SET" evidence="1">
    <location>
        <begin position="161"/>
        <end position="271"/>
    </location>
</feature>
<dbReference type="SUPFAM" id="SSF82199">
    <property type="entry name" value="SET domain"/>
    <property type="match status" value="2"/>
</dbReference>
<evidence type="ECO:0000313" key="2">
    <source>
        <dbReference type="EMBL" id="CAH3043036.1"/>
    </source>
</evidence>
<dbReference type="Pfam" id="PF00856">
    <property type="entry name" value="SET"/>
    <property type="match status" value="2"/>
</dbReference>
<protein>
    <recommendedName>
        <fullName evidence="1">SET domain-containing protein</fullName>
    </recommendedName>
</protein>
<name>A0ABN8N4S4_9CNID</name>
<gene>
    <name evidence="2" type="ORF">PEVE_00040536</name>
</gene>
<comment type="caution">
    <text evidence="2">The sequence shown here is derived from an EMBL/GenBank/DDBJ whole genome shotgun (WGS) entry which is preliminary data.</text>
</comment>
<dbReference type="PROSITE" id="PS50280">
    <property type="entry name" value="SET"/>
    <property type="match status" value="2"/>
</dbReference>
<dbReference type="PANTHER" id="PTHR12350:SF19">
    <property type="entry name" value="SET DOMAIN-CONTAINING PROTEIN"/>
    <property type="match status" value="1"/>
</dbReference>
<dbReference type="InterPro" id="IPR046341">
    <property type="entry name" value="SET_dom_sf"/>
</dbReference>
<dbReference type="Proteomes" id="UP001159427">
    <property type="component" value="Unassembled WGS sequence"/>
</dbReference>
<accession>A0ABN8N4S4</accession>
<dbReference type="PANTHER" id="PTHR12350">
    <property type="entry name" value="HISTONE-LYSINE N-METHYLTRANSFERASE-RELATED"/>
    <property type="match status" value="1"/>
</dbReference>
<evidence type="ECO:0000259" key="1">
    <source>
        <dbReference type="PROSITE" id="PS50280"/>
    </source>
</evidence>
<organism evidence="2 3">
    <name type="scientific">Porites evermanni</name>
    <dbReference type="NCBI Taxonomy" id="104178"/>
    <lineage>
        <taxon>Eukaryota</taxon>
        <taxon>Metazoa</taxon>
        <taxon>Cnidaria</taxon>
        <taxon>Anthozoa</taxon>
        <taxon>Hexacorallia</taxon>
        <taxon>Scleractinia</taxon>
        <taxon>Fungiina</taxon>
        <taxon>Poritidae</taxon>
        <taxon>Porites</taxon>
    </lineage>
</organism>
<dbReference type="Gene3D" id="2.170.270.10">
    <property type="entry name" value="SET domain"/>
    <property type="match status" value="2"/>
</dbReference>
<dbReference type="EMBL" id="CALNXI010000741">
    <property type="protein sequence ID" value="CAH3043036.1"/>
    <property type="molecule type" value="Genomic_DNA"/>
</dbReference>
<dbReference type="CDD" id="cd08161">
    <property type="entry name" value="SET"/>
    <property type="match status" value="2"/>
</dbReference>
<evidence type="ECO:0000313" key="3">
    <source>
        <dbReference type="Proteomes" id="UP001159427"/>
    </source>
</evidence>
<dbReference type="SMART" id="SM00317">
    <property type="entry name" value="SET"/>
    <property type="match status" value="2"/>
</dbReference>
<proteinExistence type="predicted"/>
<keyword evidence="3" id="KW-1185">Reference proteome</keyword>
<reference evidence="2 3" key="1">
    <citation type="submission" date="2022-05" db="EMBL/GenBank/DDBJ databases">
        <authorList>
            <consortium name="Genoscope - CEA"/>
            <person name="William W."/>
        </authorList>
    </citation>
    <scope>NUCLEOTIDE SEQUENCE [LARGE SCALE GENOMIC DNA]</scope>
</reference>